<keyword evidence="2" id="KW-1185">Reference proteome</keyword>
<name>A0A6G7CG29_9VIBR</name>
<organism evidence="1 2">
    <name type="scientific">Vibrio ziniensis</name>
    <dbReference type="NCBI Taxonomy" id="2711221"/>
    <lineage>
        <taxon>Bacteria</taxon>
        <taxon>Pseudomonadati</taxon>
        <taxon>Pseudomonadota</taxon>
        <taxon>Gammaproteobacteria</taxon>
        <taxon>Vibrionales</taxon>
        <taxon>Vibrionaceae</taxon>
        <taxon>Vibrio</taxon>
    </lineage>
</organism>
<gene>
    <name evidence="1" type="ORF">G5S32_03465</name>
</gene>
<accession>A0A6G7CG29</accession>
<protein>
    <submittedName>
        <fullName evidence="1">Uncharacterized protein</fullName>
    </submittedName>
</protein>
<evidence type="ECO:0000313" key="1">
    <source>
        <dbReference type="EMBL" id="QIH41101.1"/>
    </source>
</evidence>
<dbReference type="Proteomes" id="UP000503003">
    <property type="component" value="Chromosome 1"/>
</dbReference>
<dbReference type="EMBL" id="CP049331">
    <property type="protein sequence ID" value="QIH41101.1"/>
    <property type="molecule type" value="Genomic_DNA"/>
</dbReference>
<sequence>MSNKRTLEDAIENTVGVAALLTMAPIFGGIGALTAAGFAVSATVGTGVAVMDSEENEESN</sequence>
<dbReference type="KEGG" id="vzi:G5S32_03465"/>
<reference evidence="1 2" key="1">
    <citation type="submission" date="2020-02" db="EMBL/GenBank/DDBJ databases">
        <title>A complete genome of a marine bacterium Vibrio sp. ZWAL4003 isolated from the mangrove sediment with the ability to degrade polysaccharides.</title>
        <authorList>
            <person name="Wu J."/>
            <person name="Qu W."/>
            <person name="Zeng R."/>
        </authorList>
    </citation>
    <scope>NUCLEOTIDE SEQUENCE [LARGE SCALE GENOMIC DNA]</scope>
    <source>
        <strain evidence="1 2">ZWAL4003</strain>
    </source>
</reference>
<dbReference type="AlphaFoldDB" id="A0A6G7CG29"/>
<dbReference type="RefSeq" id="WP_165310506.1">
    <property type="nucleotide sequence ID" value="NZ_CP049331.1"/>
</dbReference>
<proteinExistence type="predicted"/>
<evidence type="ECO:0000313" key="2">
    <source>
        <dbReference type="Proteomes" id="UP000503003"/>
    </source>
</evidence>